<evidence type="ECO:0000256" key="3">
    <source>
        <dbReference type="ARBA" id="ARBA00006112"/>
    </source>
</evidence>
<dbReference type="SMART" id="SM00852">
    <property type="entry name" value="MoCF_biosynth"/>
    <property type="match status" value="1"/>
</dbReference>
<comment type="similarity">
    <text evidence="3 6">Belongs to the MoaB/Mog family.</text>
</comment>
<dbReference type="Pfam" id="PF00994">
    <property type="entry name" value="MoCF_biosynth"/>
    <property type="match status" value="1"/>
</dbReference>
<dbReference type="GO" id="GO:0016779">
    <property type="term" value="F:nucleotidyltransferase activity"/>
    <property type="evidence" value="ECO:0007669"/>
    <property type="project" value="UniProtKB-KW"/>
</dbReference>
<dbReference type="InterPro" id="IPR036425">
    <property type="entry name" value="MoaB/Mog-like_dom_sf"/>
</dbReference>
<dbReference type="PIRSF" id="PIRSF006443">
    <property type="entry name" value="MoaB"/>
    <property type="match status" value="1"/>
</dbReference>
<evidence type="ECO:0000313" key="8">
    <source>
        <dbReference type="EMBL" id="TDQ40744.1"/>
    </source>
</evidence>
<evidence type="ECO:0000256" key="2">
    <source>
        <dbReference type="ARBA" id="ARBA00005046"/>
    </source>
</evidence>
<dbReference type="GO" id="GO:0006777">
    <property type="term" value="P:Mo-molybdopterin cofactor biosynthetic process"/>
    <property type="evidence" value="ECO:0007669"/>
    <property type="project" value="UniProtKB-UniRule"/>
</dbReference>
<gene>
    <name evidence="8" type="ORF">EV213_10590</name>
</gene>
<reference evidence="8 9" key="1">
    <citation type="submission" date="2019-03" db="EMBL/GenBank/DDBJ databases">
        <title>Genomic Encyclopedia of Type Strains, Phase IV (KMG-IV): sequencing the most valuable type-strain genomes for metagenomic binning, comparative biology and taxonomic classification.</title>
        <authorList>
            <person name="Goeker M."/>
        </authorList>
    </citation>
    <scope>NUCLEOTIDE SEQUENCE [LARGE SCALE GENOMIC DNA]</scope>
    <source>
        <strain evidence="8 9">DSM 28697</strain>
    </source>
</reference>
<dbReference type="FunFam" id="3.40.980.10:FF:000006">
    <property type="entry name" value="Molybdenum cofactor biosynthesis protein B"/>
    <property type="match status" value="1"/>
</dbReference>
<dbReference type="PANTHER" id="PTHR43232">
    <property type="entry name" value="MOLYBDENUM COFACTOR BIOSYNTHESIS PROTEIN B"/>
    <property type="match status" value="1"/>
</dbReference>
<evidence type="ECO:0000256" key="4">
    <source>
        <dbReference type="ARBA" id="ARBA00015262"/>
    </source>
</evidence>
<evidence type="ECO:0000256" key="5">
    <source>
        <dbReference type="ARBA" id="ARBA00023150"/>
    </source>
</evidence>
<keyword evidence="5 6" id="KW-0501">Molybdenum cofactor biosynthesis</keyword>
<comment type="caution">
    <text evidence="8">The sequence shown here is derived from an EMBL/GenBank/DDBJ whole genome shotgun (WGS) entry which is preliminary data.</text>
</comment>
<dbReference type="Proteomes" id="UP000295632">
    <property type="component" value="Unassembled WGS sequence"/>
</dbReference>
<evidence type="ECO:0000256" key="1">
    <source>
        <dbReference type="ARBA" id="ARBA00003487"/>
    </source>
</evidence>
<evidence type="ECO:0000256" key="6">
    <source>
        <dbReference type="PIRNR" id="PIRNR006443"/>
    </source>
</evidence>
<dbReference type="InterPro" id="IPR001453">
    <property type="entry name" value="MoaB/Mog_dom"/>
</dbReference>
<dbReference type="GO" id="GO:0005829">
    <property type="term" value="C:cytosol"/>
    <property type="evidence" value="ECO:0007669"/>
    <property type="project" value="TreeGrafter"/>
</dbReference>
<dbReference type="InterPro" id="IPR012245">
    <property type="entry name" value="MoaB"/>
</dbReference>
<name>A0A4R6UCD7_9BACI</name>
<keyword evidence="9" id="KW-1185">Reference proteome</keyword>
<dbReference type="OrthoDB" id="9784492at2"/>
<dbReference type="PANTHER" id="PTHR43232:SF2">
    <property type="entry name" value="MOLYBDENUM COFACTOR BIOSYNTHESIS PROTEIN B"/>
    <property type="match status" value="1"/>
</dbReference>
<comment type="pathway">
    <text evidence="2 6">Cofactor biosynthesis; molybdopterin biosynthesis.</text>
</comment>
<sequence>MKTSTHRVVHCAVVTISDTRTTDTDSSGGAMLQMLENAGHAVTQYTIVPDEHERIVLALSTALEDPDVQIILMNGGTGISPRDVTVETVQPLFDKELVGFGELFRMLSYHEEIGSASLLSRATAGVINNKVVFCTPGSTKAVKLAMERLILPELVHLINEIEKGGTKNE</sequence>
<keyword evidence="8" id="KW-0548">Nucleotidyltransferase</keyword>
<dbReference type="SUPFAM" id="SSF53218">
    <property type="entry name" value="Molybdenum cofactor biosynthesis proteins"/>
    <property type="match status" value="1"/>
</dbReference>
<dbReference type="AlphaFoldDB" id="A0A4R6UCD7"/>
<keyword evidence="8" id="KW-0808">Transferase</keyword>
<comment type="function">
    <text evidence="1 6">May be involved in the biosynthesis of molybdopterin.</text>
</comment>
<evidence type="ECO:0000313" key="9">
    <source>
        <dbReference type="Proteomes" id="UP000295632"/>
    </source>
</evidence>
<dbReference type="CDD" id="cd00886">
    <property type="entry name" value="MogA_MoaB"/>
    <property type="match status" value="1"/>
</dbReference>
<evidence type="ECO:0000259" key="7">
    <source>
        <dbReference type="SMART" id="SM00852"/>
    </source>
</evidence>
<dbReference type="UniPathway" id="UPA00344"/>
<dbReference type="Gene3D" id="3.40.980.10">
    <property type="entry name" value="MoaB/Mog-like domain"/>
    <property type="match status" value="1"/>
</dbReference>
<dbReference type="EMBL" id="SNYJ01000005">
    <property type="protein sequence ID" value="TDQ40744.1"/>
    <property type="molecule type" value="Genomic_DNA"/>
</dbReference>
<dbReference type="NCBIfam" id="TIGR00177">
    <property type="entry name" value="molyb_syn"/>
    <property type="match status" value="1"/>
</dbReference>
<dbReference type="RefSeq" id="WP_133579943.1">
    <property type="nucleotide sequence ID" value="NZ_SNYJ01000005.1"/>
</dbReference>
<feature type="domain" description="MoaB/Mog" evidence="7">
    <location>
        <begin position="12"/>
        <end position="157"/>
    </location>
</feature>
<organism evidence="8 9">
    <name type="scientific">Aureibacillus halotolerans</name>
    <dbReference type="NCBI Taxonomy" id="1508390"/>
    <lineage>
        <taxon>Bacteria</taxon>
        <taxon>Bacillati</taxon>
        <taxon>Bacillota</taxon>
        <taxon>Bacilli</taxon>
        <taxon>Bacillales</taxon>
        <taxon>Bacillaceae</taxon>
        <taxon>Aureibacillus</taxon>
    </lineage>
</organism>
<proteinExistence type="inferred from homology"/>
<accession>A0A4R6UCD7</accession>
<protein>
    <recommendedName>
        <fullName evidence="4 6">Molybdenum cofactor biosynthesis protein B</fullName>
    </recommendedName>
</protein>